<dbReference type="Gene3D" id="1.10.10.60">
    <property type="entry name" value="Homeodomain-like"/>
    <property type="match status" value="1"/>
</dbReference>
<reference evidence="6" key="1">
    <citation type="submission" date="2016-08" db="EMBL/GenBank/DDBJ databases">
        <authorList>
            <person name="Varghese N."/>
            <person name="Submissions Spin"/>
        </authorList>
    </citation>
    <scope>NUCLEOTIDE SEQUENCE [LARGE SCALE GENOMIC DNA]</scope>
    <source>
        <strain evidence="6">HAMBI 2975</strain>
    </source>
</reference>
<feature type="domain" description="HTH araC/xylS-type" evidence="4">
    <location>
        <begin position="158"/>
        <end position="256"/>
    </location>
</feature>
<gene>
    <name evidence="5" type="ORF">GA0061103_1373</name>
</gene>
<evidence type="ECO:0000313" key="5">
    <source>
        <dbReference type="EMBL" id="SCB09507.1"/>
    </source>
</evidence>
<name>A0A1C3U219_9HYPH</name>
<dbReference type="RefSeq" id="WP_245304626.1">
    <property type="nucleotide sequence ID" value="NZ_FMAG01000001.1"/>
</dbReference>
<dbReference type="PANTHER" id="PTHR46796:SF13">
    <property type="entry name" value="HTH-TYPE TRANSCRIPTIONAL ACTIVATOR RHAS"/>
    <property type="match status" value="1"/>
</dbReference>
<keyword evidence="2 5" id="KW-0238">DNA-binding</keyword>
<dbReference type="InterPro" id="IPR018060">
    <property type="entry name" value="HTH_AraC"/>
</dbReference>
<evidence type="ECO:0000256" key="3">
    <source>
        <dbReference type="ARBA" id="ARBA00023163"/>
    </source>
</evidence>
<dbReference type="GO" id="GO:0003700">
    <property type="term" value="F:DNA-binding transcription factor activity"/>
    <property type="evidence" value="ECO:0007669"/>
    <property type="project" value="InterPro"/>
</dbReference>
<dbReference type="PANTHER" id="PTHR46796">
    <property type="entry name" value="HTH-TYPE TRANSCRIPTIONAL ACTIVATOR RHAS-RELATED"/>
    <property type="match status" value="1"/>
</dbReference>
<dbReference type="Proteomes" id="UP000199101">
    <property type="component" value="Unassembled WGS sequence"/>
</dbReference>
<dbReference type="AlphaFoldDB" id="A0A1C3U219"/>
<dbReference type="InterPro" id="IPR009057">
    <property type="entry name" value="Homeodomain-like_sf"/>
</dbReference>
<keyword evidence="3" id="KW-0804">Transcription</keyword>
<evidence type="ECO:0000313" key="6">
    <source>
        <dbReference type="Proteomes" id="UP000199101"/>
    </source>
</evidence>
<accession>A0A1C3U219</accession>
<proteinExistence type="predicted"/>
<keyword evidence="1" id="KW-0805">Transcription regulation</keyword>
<protein>
    <submittedName>
        <fullName evidence="5">AraC-type DNA-binding protein</fullName>
    </submittedName>
</protein>
<dbReference type="PROSITE" id="PS01124">
    <property type="entry name" value="HTH_ARAC_FAMILY_2"/>
    <property type="match status" value="1"/>
</dbReference>
<keyword evidence="6" id="KW-1185">Reference proteome</keyword>
<dbReference type="Pfam" id="PF12833">
    <property type="entry name" value="HTH_18"/>
    <property type="match status" value="1"/>
</dbReference>
<dbReference type="GO" id="GO:0043565">
    <property type="term" value="F:sequence-specific DNA binding"/>
    <property type="evidence" value="ECO:0007669"/>
    <property type="project" value="InterPro"/>
</dbReference>
<sequence>MLEHVTSDIGLASPGLGMPWLQEHAASLIELTVSRRFQLLGLSESKGRELRKILDMLEQSDRIVFDGSGKSDACAVSLIDVSDDLTLGMFSYVRSSSPAIAIVGRDLPDVEKLFACGFVDYITYPFSPQEIRRRLFTLSTAMPEATFSTGSSTDPVVQAACRTLEANIANPVTVDELAVTLGTNRNTLNRAFNQAFGVGPITWLRQRRCEIAAQLLRDGSESILNIALTVGYGDPNNFSTAFRRFYSHGPMEFRKKMSGAKNLGTASKASRSDAV</sequence>
<dbReference type="InterPro" id="IPR050204">
    <property type="entry name" value="AraC_XylS_family_regulators"/>
</dbReference>
<evidence type="ECO:0000259" key="4">
    <source>
        <dbReference type="PROSITE" id="PS01124"/>
    </source>
</evidence>
<dbReference type="STRING" id="410764.GA0061103_1373"/>
<evidence type="ECO:0000256" key="2">
    <source>
        <dbReference type="ARBA" id="ARBA00023125"/>
    </source>
</evidence>
<dbReference type="SUPFAM" id="SSF46689">
    <property type="entry name" value="Homeodomain-like"/>
    <property type="match status" value="2"/>
</dbReference>
<dbReference type="SMART" id="SM00342">
    <property type="entry name" value="HTH_ARAC"/>
    <property type="match status" value="1"/>
</dbReference>
<organism evidence="5 6">
    <name type="scientific">Rhizobium multihospitium</name>
    <dbReference type="NCBI Taxonomy" id="410764"/>
    <lineage>
        <taxon>Bacteria</taxon>
        <taxon>Pseudomonadati</taxon>
        <taxon>Pseudomonadota</taxon>
        <taxon>Alphaproteobacteria</taxon>
        <taxon>Hyphomicrobiales</taxon>
        <taxon>Rhizobiaceae</taxon>
        <taxon>Rhizobium/Agrobacterium group</taxon>
        <taxon>Rhizobium</taxon>
    </lineage>
</organism>
<dbReference type="EMBL" id="FMAG01000001">
    <property type="protein sequence ID" value="SCB09507.1"/>
    <property type="molecule type" value="Genomic_DNA"/>
</dbReference>
<evidence type="ECO:0000256" key="1">
    <source>
        <dbReference type="ARBA" id="ARBA00023015"/>
    </source>
</evidence>